<feature type="region of interest" description="Disordered" evidence="5">
    <location>
        <begin position="924"/>
        <end position="978"/>
    </location>
</feature>
<reference evidence="9" key="1">
    <citation type="journal article" date="2023" name="Front. Mar. Sci.">
        <title>A new Merluccius polli reference genome to investigate the effects of global change in West African waters.</title>
        <authorList>
            <person name="Mateo J.L."/>
            <person name="Blanco-Fernandez C."/>
            <person name="Garcia-Vazquez E."/>
            <person name="Machado-Schiaffino G."/>
        </authorList>
    </citation>
    <scope>NUCLEOTIDE SEQUENCE</scope>
    <source>
        <strain evidence="9">C29</strain>
        <tissue evidence="9">Fin</tissue>
    </source>
</reference>
<dbReference type="InterPro" id="IPR001584">
    <property type="entry name" value="Integrase_cat-core"/>
</dbReference>
<dbReference type="EC" id="3.1.26.4" evidence="2"/>
<evidence type="ECO:0000313" key="9">
    <source>
        <dbReference type="EMBL" id="KAK0133907.1"/>
    </source>
</evidence>
<proteinExistence type="inferred from homology"/>
<dbReference type="Gene3D" id="3.10.10.10">
    <property type="entry name" value="HIV Type 1 Reverse Transcriptase, subunit A, domain 1"/>
    <property type="match status" value="1"/>
</dbReference>
<dbReference type="Gene3D" id="1.10.340.70">
    <property type="match status" value="1"/>
</dbReference>
<accession>A0AA47M5I3</accession>
<name>A0AA47M5I3_MERPO</name>
<dbReference type="GO" id="GO:0015074">
    <property type="term" value="P:DNA integration"/>
    <property type="evidence" value="ECO:0007669"/>
    <property type="project" value="InterPro"/>
</dbReference>
<evidence type="ECO:0000256" key="1">
    <source>
        <dbReference type="ARBA" id="ARBA00010879"/>
    </source>
</evidence>
<protein>
    <recommendedName>
        <fullName evidence="3">Gypsy retrotransposon integrase-like protein 1</fullName>
        <ecNumber evidence="2">3.1.26.4</ecNumber>
    </recommendedName>
</protein>
<evidence type="ECO:0000256" key="2">
    <source>
        <dbReference type="ARBA" id="ARBA00012180"/>
    </source>
</evidence>
<organism evidence="9 10">
    <name type="scientific">Merluccius polli</name>
    <name type="common">Benguela hake</name>
    <name type="synonym">Merluccius cadenati</name>
    <dbReference type="NCBI Taxonomy" id="89951"/>
    <lineage>
        <taxon>Eukaryota</taxon>
        <taxon>Metazoa</taxon>
        <taxon>Chordata</taxon>
        <taxon>Craniata</taxon>
        <taxon>Vertebrata</taxon>
        <taxon>Euteleostomi</taxon>
        <taxon>Actinopterygii</taxon>
        <taxon>Neopterygii</taxon>
        <taxon>Teleostei</taxon>
        <taxon>Neoteleostei</taxon>
        <taxon>Acanthomorphata</taxon>
        <taxon>Zeiogadaria</taxon>
        <taxon>Gadariae</taxon>
        <taxon>Gadiformes</taxon>
        <taxon>Gadoidei</taxon>
        <taxon>Merlucciidae</taxon>
        <taxon>Merluccius</taxon>
    </lineage>
</organism>
<gene>
    <name evidence="8" type="ORF">N1851_030558</name>
    <name evidence="9" type="ORF">N1851_030559</name>
</gene>
<dbReference type="SUPFAM" id="SSF53098">
    <property type="entry name" value="Ribonuclease H-like"/>
    <property type="match status" value="1"/>
</dbReference>
<feature type="compositionally biased region" description="Pro residues" evidence="5">
    <location>
        <begin position="11"/>
        <end position="21"/>
    </location>
</feature>
<dbReference type="Pfam" id="PF00078">
    <property type="entry name" value="RVT_1"/>
    <property type="match status" value="1"/>
</dbReference>
<evidence type="ECO:0000259" key="6">
    <source>
        <dbReference type="PROSITE" id="PS50158"/>
    </source>
</evidence>
<dbReference type="Gene3D" id="4.10.60.10">
    <property type="entry name" value="Zinc finger, CCHC-type"/>
    <property type="match status" value="1"/>
</dbReference>
<dbReference type="PROSITE" id="PS50158">
    <property type="entry name" value="ZF_CCHC"/>
    <property type="match status" value="1"/>
</dbReference>
<keyword evidence="4" id="KW-0479">Metal-binding</keyword>
<dbReference type="FunFam" id="3.30.420.10:FF:000063">
    <property type="entry name" value="Retrovirus-related Pol polyprotein from transposon 297-like Protein"/>
    <property type="match status" value="1"/>
</dbReference>
<feature type="region of interest" description="Disordered" evidence="5">
    <location>
        <begin position="208"/>
        <end position="228"/>
    </location>
</feature>
<evidence type="ECO:0000256" key="5">
    <source>
        <dbReference type="SAM" id="MobiDB-lite"/>
    </source>
</evidence>
<feature type="domain" description="Integrase catalytic" evidence="7">
    <location>
        <begin position="773"/>
        <end position="932"/>
    </location>
</feature>
<evidence type="ECO:0000313" key="8">
    <source>
        <dbReference type="EMBL" id="KAK0133906.1"/>
    </source>
</evidence>
<dbReference type="InterPro" id="IPR043502">
    <property type="entry name" value="DNA/RNA_pol_sf"/>
</dbReference>
<dbReference type="InterPro" id="IPR000477">
    <property type="entry name" value="RT_dom"/>
</dbReference>
<dbReference type="PANTHER" id="PTHR37984:SF9">
    <property type="entry name" value="INTEGRASE CATALYTIC DOMAIN-CONTAINING PROTEIN"/>
    <property type="match status" value="1"/>
</dbReference>
<feature type="region of interest" description="Disordered" evidence="5">
    <location>
        <begin position="1"/>
        <end position="25"/>
    </location>
</feature>
<dbReference type="InterPro" id="IPR050951">
    <property type="entry name" value="Retrovirus_Pol_polyprotein"/>
</dbReference>
<dbReference type="InterPro" id="IPR041588">
    <property type="entry name" value="Integrase_H2C2"/>
</dbReference>
<evidence type="ECO:0000313" key="10">
    <source>
        <dbReference type="Proteomes" id="UP001174136"/>
    </source>
</evidence>
<dbReference type="Pfam" id="PF00665">
    <property type="entry name" value="rve"/>
    <property type="match status" value="1"/>
</dbReference>
<dbReference type="EMBL" id="JAOPHQ010005784">
    <property type="protein sequence ID" value="KAK0133906.1"/>
    <property type="molecule type" value="Genomic_DNA"/>
</dbReference>
<dbReference type="AlphaFoldDB" id="A0AA47M5I3"/>
<feature type="compositionally biased region" description="Low complexity" evidence="5">
    <location>
        <begin position="1"/>
        <end position="10"/>
    </location>
</feature>
<dbReference type="PROSITE" id="PS50994">
    <property type="entry name" value="INTEGRASE"/>
    <property type="match status" value="1"/>
</dbReference>
<dbReference type="InterPro" id="IPR012337">
    <property type="entry name" value="RNaseH-like_sf"/>
</dbReference>
<dbReference type="InterPro" id="IPR001878">
    <property type="entry name" value="Znf_CCHC"/>
</dbReference>
<evidence type="ECO:0000256" key="3">
    <source>
        <dbReference type="ARBA" id="ARBA00039658"/>
    </source>
</evidence>
<dbReference type="Proteomes" id="UP001174136">
    <property type="component" value="Unassembled WGS sequence"/>
</dbReference>
<evidence type="ECO:0000256" key="4">
    <source>
        <dbReference type="PROSITE-ProRule" id="PRU00047"/>
    </source>
</evidence>
<dbReference type="Gene3D" id="3.30.420.10">
    <property type="entry name" value="Ribonuclease H-like superfamily/Ribonuclease H"/>
    <property type="match status" value="1"/>
</dbReference>
<keyword evidence="4" id="KW-0863">Zinc-finger</keyword>
<keyword evidence="4" id="KW-0862">Zinc</keyword>
<dbReference type="FunFam" id="1.10.340.70:FF:000003">
    <property type="entry name" value="Protein CBG25708"/>
    <property type="match status" value="1"/>
</dbReference>
<feature type="compositionally biased region" description="Basic residues" evidence="5">
    <location>
        <begin position="944"/>
        <end position="960"/>
    </location>
</feature>
<dbReference type="GO" id="GO:0004523">
    <property type="term" value="F:RNA-DNA hybrid ribonuclease activity"/>
    <property type="evidence" value="ECO:0007669"/>
    <property type="project" value="UniProtKB-EC"/>
</dbReference>
<dbReference type="InterPro" id="IPR043128">
    <property type="entry name" value="Rev_trsase/Diguanyl_cyclase"/>
</dbReference>
<sequence>MEAAAAAAAAPPAPPPAPQLAPPGKFDFTDANEWPRWMKRFERYRIASGLDKQSEEFQVNAFMYAAGDDAEDILNVLPLTDAEKKSYKRVTEAFNAHCVSKRNIIFERACFNRRSQEPGESVESFITAVHTLAEHCEFGVLREELIRDRIVVGIRDARLSESLQLDAALTLEKAITRVKQSAAVKKQQPVIRGTEQATGQVEVIYKKTSRGQKEKNDTQSSGCGRCGHSKKHLWKDCPARDAECRKCHKKGHFAKTCRSGSVVHDITQVQMESNENEDFAFLGEMCSKEPSEWIELLRLNGDETIFKLDTGAEVTAIPSSMHSITKHGTLQSPPKVLYGPGRHKLDVKGCFKGKLTIKERATEQLVYAVGDLSKPLLGLPAIEALKLISRLHTVEGKKEDVKTQYPTVFSGLGKLKEPYTIELEPDAVPYALSTPRRVPLPLRDKVRAELERMENMGVISKVTQPTPWCAGLVVVPKPREKIRLCVDLTHLNKWVRRERHILPAVDHTLAMLTGAKVFTKLDAASGFWQIPLSEESSLLTTFITPFGRYAFNRLPFGISLETDHKPLVPLLSTKALDELPPRVMRFRLRLLRFRFDIVHVPGKSLITADTLSRAPAKHTWTQKEKDDEAEVKVFVDTVIQSLPATEARLTAIQVKQKADPVCAKLISYCKTEWPEKHALPPDLGPYWPERESLTVAGELLLRGQRIVVPHCMRQEILHDLHSGHQGIVKCRARARQSVWWPGLSVHISQMVENCSTCSQHKAEHREPLLTTPVQDRPWQRVGTDLFFWEKKTYLLIVDYFSRYLEVAHLYVASSETVVAALKDVFGRHGVPETVMSDNGPQYSGAPFKAFATEYGFTHITSSPRYPQANGEAERAVATVKGLWKGGGEKAKALLSYRATPLESGYSPAQLLMGRQIRSTIPQLPTSLRPRWPNVNSYRKSEKQAKKKQQQRYNLRHRARPLHLLQPGRASRPPVRLDL</sequence>
<dbReference type="PANTHER" id="PTHR37984">
    <property type="entry name" value="PROTEIN CBG26694"/>
    <property type="match status" value="1"/>
</dbReference>
<dbReference type="Pfam" id="PF17921">
    <property type="entry name" value="Integrase_H2C2"/>
    <property type="match status" value="1"/>
</dbReference>
<dbReference type="Gene3D" id="3.30.70.270">
    <property type="match status" value="1"/>
</dbReference>
<comment type="caution">
    <text evidence="9">The sequence shown here is derived from an EMBL/GenBank/DDBJ whole genome shotgun (WGS) entry which is preliminary data.</text>
</comment>
<keyword evidence="10" id="KW-1185">Reference proteome</keyword>
<feature type="domain" description="CCHC-type" evidence="6">
    <location>
        <begin position="244"/>
        <end position="259"/>
    </location>
</feature>
<dbReference type="CDD" id="cd01647">
    <property type="entry name" value="RT_LTR"/>
    <property type="match status" value="1"/>
</dbReference>
<dbReference type="SUPFAM" id="SSF56672">
    <property type="entry name" value="DNA/RNA polymerases"/>
    <property type="match status" value="1"/>
</dbReference>
<evidence type="ECO:0000259" key="7">
    <source>
        <dbReference type="PROSITE" id="PS50994"/>
    </source>
</evidence>
<dbReference type="EMBL" id="JAOPHQ010005784">
    <property type="protein sequence ID" value="KAK0133907.1"/>
    <property type="molecule type" value="Genomic_DNA"/>
</dbReference>
<dbReference type="InterPro" id="IPR036397">
    <property type="entry name" value="RNaseH_sf"/>
</dbReference>
<dbReference type="GO" id="GO:0008270">
    <property type="term" value="F:zinc ion binding"/>
    <property type="evidence" value="ECO:0007669"/>
    <property type="project" value="UniProtKB-KW"/>
</dbReference>
<comment type="similarity">
    <text evidence="1">Belongs to the beta type-B retroviral polymerase family. HERV class-II K(HML-2) pol subfamily.</text>
</comment>
<dbReference type="GO" id="GO:0003676">
    <property type="term" value="F:nucleic acid binding"/>
    <property type="evidence" value="ECO:0007669"/>
    <property type="project" value="InterPro"/>
</dbReference>